<keyword evidence="1" id="KW-1133">Transmembrane helix</keyword>
<dbReference type="RefSeq" id="WP_167980403.1">
    <property type="nucleotide sequence ID" value="NZ_VSRL01000437.1"/>
</dbReference>
<keyword evidence="1" id="KW-0812">Transmembrane</keyword>
<evidence type="ECO:0000256" key="1">
    <source>
        <dbReference type="SAM" id="Phobius"/>
    </source>
</evidence>
<sequence length="168" mass="17718">MAPRRQLRRQPVSALGAVGWLFAELALLLMIIALGSNEHPPVAQPVPSSSSPAPTTSSFVAPEGLLLTSESFTMHVDPSGAGVVDEFRRKMVDVVGVDGRVGLILVFGKSRDPSVPTQGTLVSQQLKDLVRSAGLPQLRSMNDMRAYLGSEGAPGDAKVELFLLNGGS</sequence>
<proteinExistence type="predicted"/>
<protein>
    <submittedName>
        <fullName evidence="2">Uncharacterized protein</fullName>
    </submittedName>
</protein>
<dbReference type="EMBL" id="VSRL01000437">
    <property type="protein sequence ID" value="NKE63836.1"/>
    <property type="molecule type" value="Genomic_DNA"/>
</dbReference>
<feature type="transmembrane region" description="Helical" evidence="1">
    <location>
        <begin position="12"/>
        <end position="35"/>
    </location>
</feature>
<accession>A0ABX1FZ45</accession>
<gene>
    <name evidence="2" type="ORF">FXN61_46905</name>
</gene>
<comment type="caution">
    <text evidence="2">The sequence shown here is derived from an EMBL/GenBank/DDBJ whole genome shotgun (WGS) entry which is preliminary data.</text>
</comment>
<dbReference type="Proteomes" id="UP001515943">
    <property type="component" value="Unassembled WGS sequence"/>
</dbReference>
<evidence type="ECO:0000313" key="2">
    <source>
        <dbReference type="EMBL" id="NKE63836.1"/>
    </source>
</evidence>
<organism evidence="2 3">
    <name type="scientific">Lentzea indica</name>
    <dbReference type="NCBI Taxonomy" id="2604800"/>
    <lineage>
        <taxon>Bacteria</taxon>
        <taxon>Bacillati</taxon>
        <taxon>Actinomycetota</taxon>
        <taxon>Actinomycetes</taxon>
        <taxon>Pseudonocardiales</taxon>
        <taxon>Pseudonocardiaceae</taxon>
        <taxon>Lentzea</taxon>
    </lineage>
</organism>
<keyword evidence="1" id="KW-0472">Membrane</keyword>
<keyword evidence="3" id="KW-1185">Reference proteome</keyword>
<name>A0ABX1FZ45_9PSEU</name>
<reference evidence="2 3" key="1">
    <citation type="submission" date="2019-08" db="EMBL/GenBank/DDBJ databases">
        <title>Lentzea from Indian Himalayas.</title>
        <authorList>
            <person name="Mandal S."/>
            <person name="Mallick Gupta A."/>
            <person name="Maiti P.K."/>
            <person name="Sarkar J."/>
            <person name="Mandal S."/>
        </authorList>
    </citation>
    <scope>NUCLEOTIDE SEQUENCE [LARGE SCALE GENOMIC DNA]</scope>
    <source>
        <strain evidence="2 3">PSKA42</strain>
    </source>
</reference>
<evidence type="ECO:0000313" key="3">
    <source>
        <dbReference type="Proteomes" id="UP001515943"/>
    </source>
</evidence>